<reference evidence="1" key="1">
    <citation type="journal article" date="2020" name="Nature">
        <title>Giant virus diversity and host interactions through global metagenomics.</title>
        <authorList>
            <person name="Schulz F."/>
            <person name="Roux S."/>
            <person name="Paez-Espino D."/>
            <person name="Jungbluth S."/>
            <person name="Walsh D.A."/>
            <person name="Denef V.J."/>
            <person name="McMahon K.D."/>
            <person name="Konstantinidis K.T."/>
            <person name="Eloe-Fadrosh E.A."/>
            <person name="Kyrpides N.C."/>
            <person name="Woyke T."/>
        </authorList>
    </citation>
    <scope>NUCLEOTIDE SEQUENCE</scope>
    <source>
        <strain evidence="1">GVMAG-M-3300027770-73</strain>
    </source>
</reference>
<evidence type="ECO:0000313" key="1">
    <source>
        <dbReference type="EMBL" id="QHU28306.1"/>
    </source>
</evidence>
<dbReference type="AlphaFoldDB" id="A0A6C0LBE3"/>
<sequence length="217" mass="23649">MTTVAYHQYANIPFAGGSYAASPIVGPIDNPNTPACAILYNHTLGVLPGPRSNPPQFYPSDNSSEFAQARHYYARTAISKKRQAEQELLAKNSPVSNRFSMSSQRQFPVSTHMNYIPPPSSSQRTAILKSQAVGKSAYNPGKGPSYLMSYKSYDRNDVRTALRMARSGGCTAPKKKGSIYNTTLCSGKACTWGGIAQTYQPPLYPLFTTAPVPTRLI</sequence>
<dbReference type="EMBL" id="MN740471">
    <property type="protein sequence ID" value="QHU28306.1"/>
    <property type="molecule type" value="Genomic_DNA"/>
</dbReference>
<organism evidence="1">
    <name type="scientific">viral metagenome</name>
    <dbReference type="NCBI Taxonomy" id="1070528"/>
    <lineage>
        <taxon>unclassified sequences</taxon>
        <taxon>metagenomes</taxon>
        <taxon>organismal metagenomes</taxon>
    </lineage>
</organism>
<proteinExistence type="predicted"/>
<accession>A0A6C0LBE3</accession>
<name>A0A6C0LBE3_9ZZZZ</name>
<protein>
    <submittedName>
        <fullName evidence="1">Uncharacterized protein</fullName>
    </submittedName>
</protein>